<dbReference type="InterPro" id="IPR016032">
    <property type="entry name" value="Sig_transdc_resp-reg_C-effctor"/>
</dbReference>
<dbReference type="Gene3D" id="1.10.10.10">
    <property type="entry name" value="Winged helix-like DNA-binding domain superfamily/Winged helix DNA-binding domain"/>
    <property type="match status" value="1"/>
</dbReference>
<organism evidence="3 4">
    <name type="scientific">Flavobacterium aquicola</name>
    <dbReference type="NCBI Taxonomy" id="1682742"/>
    <lineage>
        <taxon>Bacteria</taxon>
        <taxon>Pseudomonadati</taxon>
        <taxon>Bacteroidota</taxon>
        <taxon>Flavobacteriia</taxon>
        <taxon>Flavobacteriales</taxon>
        <taxon>Flavobacteriaceae</taxon>
        <taxon>Flavobacterium</taxon>
    </lineage>
</organism>
<dbReference type="Proteomes" id="UP000257136">
    <property type="component" value="Unassembled WGS sequence"/>
</dbReference>
<dbReference type="GO" id="GO:0003677">
    <property type="term" value="F:DNA binding"/>
    <property type="evidence" value="ECO:0007669"/>
    <property type="project" value="InterPro"/>
</dbReference>
<comment type="caution">
    <text evidence="3">The sequence shown here is derived from an EMBL/GenBank/DDBJ whole genome shotgun (WGS) entry which is preliminary data.</text>
</comment>
<protein>
    <submittedName>
        <fullName evidence="3">Regulatory LuxR family protein</fullName>
    </submittedName>
</protein>
<evidence type="ECO:0000313" key="4">
    <source>
        <dbReference type="Proteomes" id="UP000257136"/>
    </source>
</evidence>
<evidence type="ECO:0000256" key="1">
    <source>
        <dbReference type="SAM" id="Phobius"/>
    </source>
</evidence>
<dbReference type="Gene3D" id="2.130.10.10">
    <property type="entry name" value="YVTN repeat-like/Quinoprotein amine dehydrogenase"/>
    <property type="match status" value="2"/>
</dbReference>
<name>A0A3E0DWY2_9FLAO</name>
<dbReference type="InterPro" id="IPR000792">
    <property type="entry name" value="Tscrpt_reg_LuxR_C"/>
</dbReference>
<keyword evidence="1" id="KW-0472">Membrane</keyword>
<evidence type="ECO:0000313" key="3">
    <source>
        <dbReference type="EMBL" id="REG90465.1"/>
    </source>
</evidence>
<dbReference type="Pfam" id="PF00196">
    <property type="entry name" value="GerE"/>
    <property type="match status" value="1"/>
</dbReference>
<dbReference type="InterPro" id="IPR011123">
    <property type="entry name" value="Y_Y_Y"/>
</dbReference>
<sequence length="963" mass="112131">MNFNTSIIYRLLFIFTISLAITAYSQVKTQGIPDIKNYKRTEYKGGTQNWDIDQDKNGNLYFANNTGLLKFNGTSWHKYSLPDNSAIRSLKVDNSGRIYVGGNNEFGYFLSDQKGNLTYHSLSKLFNKNKKITKNINIIWKIHCFEDEVIFQAFSKVFFLKKNKLRYMEAKNRFQFSFLINKKLYFQDKKLGLLNYSKGKFTRLKGTSAINNSEIWAVFPADSKLILATLENGLFIYQNNTIRPWQTEANEYIKKNSSLGGCMIKNKLLVFNTVLNGIIITDFNGKIIQHLNRHKGLQNNTILKSFEDNKNNLWLGLDNGITFITENSPFTFFDYSYNMSTVYASLVYKNTLYVATNQGLFYHSWNDIFLDEPFKRIEGTIAQAWNIQLINGQLLCASNNGALLIENNRVAKILDNKGYFGFLAIPDHPNSIIGESYNGFSIFEKDGNNLVFKNSVAGFEETTNTFETLIDENFLWLKKNPNLYQMKLSDDLKKFEEIKIHTKINDTYTGIGSIQRLKNKIYFQTHNHFYRYSKEQEIFFEDKKISLLFKNMPTLNTVIEDGDENIWYCFNETLGVLQKNKSGNYIKKQIPFSNLSGNLVNNYISINAVNPNNVFIGLTEGLAHYDFNISNNFITQPTVYIQSLSFPHDTIITGNLFDNSKNYNLEYSSNHVKFTFSSPIYENPQSTTYSYKLEPFEDNWSSWSSSSMKEYTNLKEGDYVMKVKVKNSYGLESRPDQLFFTISPPWYRHFLAYLFYIILAVVANYIIYNRIKLKIRKNKYYETIEQRRLYLEKESKIRKGQYELEKEIEKLKNDNLQIQILAKDKELVTNSLQVVKKNKVLNGILQKVKEIDIKALDEPTKFQVTKLNKSIVKEVSNDKSWKSLEKHIKNVHFDFLKRLKEKYPTISPRELDLATYLLMNMSTKEIAEILNISIGGVELARYRLRKKLGLNKKENLIGFLMSI</sequence>
<dbReference type="EMBL" id="QUNI01000021">
    <property type="protein sequence ID" value="REG90465.1"/>
    <property type="molecule type" value="Genomic_DNA"/>
</dbReference>
<gene>
    <name evidence="3" type="ORF">C8P67_1214</name>
</gene>
<feature type="transmembrane region" description="Helical" evidence="1">
    <location>
        <begin position="750"/>
        <end position="768"/>
    </location>
</feature>
<keyword evidence="1" id="KW-0812">Transmembrane</keyword>
<dbReference type="Pfam" id="PF07495">
    <property type="entry name" value="Y_Y_Y"/>
    <property type="match status" value="1"/>
</dbReference>
<feature type="domain" description="HTH luxR-type" evidence="2">
    <location>
        <begin position="903"/>
        <end position="960"/>
    </location>
</feature>
<dbReference type="RefSeq" id="WP_115815201.1">
    <property type="nucleotide sequence ID" value="NZ_QUNI01000021.1"/>
</dbReference>
<keyword evidence="1" id="KW-1133">Transmembrane helix</keyword>
<dbReference type="InterPro" id="IPR013783">
    <property type="entry name" value="Ig-like_fold"/>
</dbReference>
<evidence type="ECO:0000259" key="2">
    <source>
        <dbReference type="SMART" id="SM00421"/>
    </source>
</evidence>
<dbReference type="SMART" id="SM00421">
    <property type="entry name" value="HTH_LUXR"/>
    <property type="match status" value="1"/>
</dbReference>
<dbReference type="InterPro" id="IPR015943">
    <property type="entry name" value="WD40/YVTN_repeat-like_dom_sf"/>
</dbReference>
<dbReference type="SUPFAM" id="SSF46894">
    <property type="entry name" value="C-terminal effector domain of the bipartite response regulators"/>
    <property type="match status" value="1"/>
</dbReference>
<dbReference type="InterPro" id="IPR036388">
    <property type="entry name" value="WH-like_DNA-bd_sf"/>
</dbReference>
<dbReference type="AlphaFoldDB" id="A0A3E0DWY2"/>
<dbReference type="Gene3D" id="2.60.40.10">
    <property type="entry name" value="Immunoglobulins"/>
    <property type="match status" value="1"/>
</dbReference>
<reference evidence="3 4" key="1">
    <citation type="submission" date="2018-08" db="EMBL/GenBank/DDBJ databases">
        <title>Genomic Encyclopedia of Archaeal and Bacterial Type Strains, Phase II (KMG-II): from individual species to whole genera.</title>
        <authorList>
            <person name="Goeker M."/>
        </authorList>
    </citation>
    <scope>NUCLEOTIDE SEQUENCE [LARGE SCALE GENOMIC DNA]</scope>
    <source>
        <strain evidence="3 4">DSM 100880</strain>
    </source>
</reference>
<accession>A0A3E0DWY2</accession>
<dbReference type="GO" id="GO:0006355">
    <property type="term" value="P:regulation of DNA-templated transcription"/>
    <property type="evidence" value="ECO:0007669"/>
    <property type="project" value="InterPro"/>
</dbReference>
<dbReference type="OrthoDB" id="1090267at2"/>
<dbReference type="SUPFAM" id="SSF63829">
    <property type="entry name" value="Calcium-dependent phosphotriesterase"/>
    <property type="match status" value="1"/>
</dbReference>
<proteinExistence type="predicted"/>
<keyword evidence="4" id="KW-1185">Reference proteome</keyword>